<dbReference type="InterPro" id="IPR021440">
    <property type="entry name" value="DUF3089"/>
</dbReference>
<dbReference type="EMBL" id="JACHOA010000002">
    <property type="protein sequence ID" value="MBB4613211.1"/>
    <property type="molecule type" value="Genomic_DNA"/>
</dbReference>
<proteinExistence type="predicted"/>
<dbReference type="SUPFAM" id="SSF53474">
    <property type="entry name" value="alpha/beta-Hydrolases"/>
    <property type="match status" value="1"/>
</dbReference>
<evidence type="ECO:0000313" key="3">
    <source>
        <dbReference type="Proteomes" id="UP000538566"/>
    </source>
</evidence>
<sequence>MARKFLYLIALLVVMVIAAIFALRIWQNELTRFAFVPRVDYARLDPLPADAYSGNRMWLARPGLGAGDPAQWLPAGAPKSVGGPGASAAVFFIHPTSYLARESWNGPLDDTDTNRRATYFVQGMASAFNGQAQVWAPRYRQAAFGAFLTDKAEGELALSTAYLDVRQAFDAFLAATPPDAPIVLAGHSQGALHLMHLLKDRVAGTPLAARVVAAYPIGWPISVEHDLPSLGLPACAKAEAIGCIMTWSSFAEPADPELVLEAYRTRPALDGKAKDAKPVLCTNPLNGSVGGSAPASANLGTLKPSKDLKSGELITKAVPARCDARTGLLMIGDPPDLGPFVLPGNNYHVYDIPLFWSNLRADVGRRTAAWEEARGGTAR</sequence>
<organism evidence="2 3">
    <name type="scientific">Novosphingobium taihuense</name>
    <dbReference type="NCBI Taxonomy" id="260085"/>
    <lineage>
        <taxon>Bacteria</taxon>
        <taxon>Pseudomonadati</taxon>
        <taxon>Pseudomonadota</taxon>
        <taxon>Alphaproteobacteria</taxon>
        <taxon>Sphingomonadales</taxon>
        <taxon>Sphingomonadaceae</taxon>
        <taxon>Novosphingobium</taxon>
    </lineage>
</organism>
<protein>
    <recommendedName>
        <fullName evidence="4">DUF3089 domain-containing protein</fullName>
    </recommendedName>
</protein>
<reference evidence="2 3" key="1">
    <citation type="submission" date="2020-08" db="EMBL/GenBank/DDBJ databases">
        <title>Genomic Encyclopedia of Type Strains, Phase IV (KMG-IV): sequencing the most valuable type-strain genomes for metagenomic binning, comparative biology and taxonomic classification.</title>
        <authorList>
            <person name="Goeker M."/>
        </authorList>
    </citation>
    <scope>NUCLEOTIDE SEQUENCE [LARGE SCALE GENOMIC DNA]</scope>
    <source>
        <strain evidence="2 3">DSM 17507</strain>
    </source>
</reference>
<keyword evidence="3" id="KW-1185">Reference proteome</keyword>
<keyword evidence="1" id="KW-0472">Membrane</keyword>
<keyword evidence="1" id="KW-0812">Transmembrane</keyword>
<comment type="caution">
    <text evidence="2">The sequence shown here is derived from an EMBL/GenBank/DDBJ whole genome shotgun (WGS) entry which is preliminary data.</text>
</comment>
<dbReference type="RefSeq" id="WP_144905493.1">
    <property type="nucleotide sequence ID" value="NZ_JACHOA010000002.1"/>
</dbReference>
<dbReference type="AlphaFoldDB" id="A0A7W7AA76"/>
<dbReference type="Proteomes" id="UP000538566">
    <property type="component" value="Unassembled WGS sequence"/>
</dbReference>
<evidence type="ECO:0000313" key="2">
    <source>
        <dbReference type="EMBL" id="MBB4613211.1"/>
    </source>
</evidence>
<name>A0A7W7AA76_9SPHN</name>
<keyword evidence="1" id="KW-1133">Transmembrane helix</keyword>
<dbReference type="InterPro" id="IPR029058">
    <property type="entry name" value="AB_hydrolase_fold"/>
</dbReference>
<evidence type="ECO:0008006" key="4">
    <source>
        <dbReference type="Google" id="ProtNLM"/>
    </source>
</evidence>
<accession>A0A7W7AA76</accession>
<gene>
    <name evidence="2" type="ORF">GGR37_001470</name>
</gene>
<evidence type="ECO:0000256" key="1">
    <source>
        <dbReference type="SAM" id="Phobius"/>
    </source>
</evidence>
<dbReference type="Gene3D" id="3.40.50.1820">
    <property type="entry name" value="alpha/beta hydrolase"/>
    <property type="match status" value="1"/>
</dbReference>
<dbReference type="Pfam" id="PF11288">
    <property type="entry name" value="DUF3089"/>
    <property type="match status" value="1"/>
</dbReference>
<feature type="transmembrane region" description="Helical" evidence="1">
    <location>
        <begin position="5"/>
        <end position="26"/>
    </location>
</feature>
<dbReference type="OrthoDB" id="9794645at2"/>